<dbReference type="CDD" id="cd13965">
    <property type="entry name" value="PT_UbiA_3"/>
    <property type="match status" value="1"/>
</dbReference>
<evidence type="ECO:0000256" key="3">
    <source>
        <dbReference type="ARBA" id="ARBA00022989"/>
    </source>
</evidence>
<feature type="transmembrane region" description="Helical" evidence="5">
    <location>
        <begin position="209"/>
        <end position="228"/>
    </location>
</feature>
<dbReference type="Proteomes" id="UP000076154">
    <property type="component" value="Unassembled WGS sequence"/>
</dbReference>
<dbReference type="STRING" id="39966.A0A369JIV9"/>
<comment type="caution">
    <text evidence="6">The sequence shown here is derived from an EMBL/GenBank/DDBJ whole genome shotgun (WGS) entry which is preliminary data.</text>
</comment>
<organism evidence="6 7">
    <name type="scientific">Hypsizygus marmoreus</name>
    <name type="common">White beech mushroom</name>
    <name type="synonym">Agaricus marmoreus</name>
    <dbReference type="NCBI Taxonomy" id="39966"/>
    <lineage>
        <taxon>Eukaryota</taxon>
        <taxon>Fungi</taxon>
        <taxon>Dikarya</taxon>
        <taxon>Basidiomycota</taxon>
        <taxon>Agaricomycotina</taxon>
        <taxon>Agaricomycetes</taxon>
        <taxon>Agaricomycetidae</taxon>
        <taxon>Agaricales</taxon>
        <taxon>Tricholomatineae</taxon>
        <taxon>Lyophyllaceae</taxon>
        <taxon>Hypsizygus</taxon>
    </lineage>
</organism>
<feature type="transmembrane region" description="Helical" evidence="5">
    <location>
        <begin position="270"/>
        <end position="295"/>
    </location>
</feature>
<accession>A0A369JIV9</accession>
<evidence type="ECO:0000313" key="6">
    <source>
        <dbReference type="EMBL" id="RDB20345.1"/>
    </source>
</evidence>
<gene>
    <name evidence="6" type="ORF">Hypma_012693</name>
</gene>
<dbReference type="InterPro" id="IPR044878">
    <property type="entry name" value="UbiA_sf"/>
</dbReference>
<protein>
    <recommendedName>
        <fullName evidence="8">Digeranylgeranylglyceryl phosphate synthase</fullName>
    </recommendedName>
</protein>
<evidence type="ECO:0000256" key="1">
    <source>
        <dbReference type="ARBA" id="ARBA00004141"/>
    </source>
</evidence>
<dbReference type="InterPro" id="IPR050475">
    <property type="entry name" value="Prenyltransferase_related"/>
</dbReference>
<evidence type="ECO:0000313" key="7">
    <source>
        <dbReference type="Proteomes" id="UP000076154"/>
    </source>
</evidence>
<sequence>MIPLEYLNASDTLGNPFRKRIGRLLLRTVVLSGLARMVAQISPCAHVVEILVYHLYTVLLLTWSDYKTIILPVALFAAATAPVHSVSKLFQGCIWIWIHLVLVNVSNQARGIAEDRINKPWRPVPSGRITVSQALVLRQIMVWACATWSASYGMDKTMVTLCLVATMILHDEVGLSRRPIPKNICNVAAYMAFEAGATKIMGIQSELDGISWAAIFLSAALLLTTIQAQDFPDMEGDLASGRLTFPILAPELSRIFTLFAIPSWSVLLCWFWGVGSFVLITHSLVGMCVGIRYYFFRTTRADEQTYLAFNVSELGLIAWQISQGLSSNQVWLMISHLLPLHARTGLLSF</sequence>
<keyword evidence="3 5" id="KW-1133">Transmembrane helix</keyword>
<evidence type="ECO:0008006" key="8">
    <source>
        <dbReference type="Google" id="ProtNLM"/>
    </source>
</evidence>
<keyword evidence="4 5" id="KW-0472">Membrane</keyword>
<dbReference type="GO" id="GO:0016020">
    <property type="term" value="C:membrane"/>
    <property type="evidence" value="ECO:0007669"/>
    <property type="project" value="UniProtKB-SubCell"/>
</dbReference>
<dbReference type="PANTHER" id="PTHR42723:SF1">
    <property type="entry name" value="CHLOROPHYLL SYNTHASE, CHLOROPLASTIC"/>
    <property type="match status" value="1"/>
</dbReference>
<dbReference type="GO" id="GO:0016765">
    <property type="term" value="F:transferase activity, transferring alkyl or aryl (other than methyl) groups"/>
    <property type="evidence" value="ECO:0007669"/>
    <property type="project" value="InterPro"/>
</dbReference>
<reference evidence="6" key="1">
    <citation type="submission" date="2018-04" db="EMBL/GenBank/DDBJ databases">
        <title>Whole genome sequencing of Hypsizygus marmoreus.</title>
        <authorList>
            <person name="Choi I.-G."/>
            <person name="Min B."/>
            <person name="Kim J.-G."/>
            <person name="Kim S."/>
            <person name="Oh Y.-L."/>
            <person name="Kong W.-S."/>
            <person name="Park H."/>
            <person name="Jeong J."/>
            <person name="Song E.-S."/>
        </authorList>
    </citation>
    <scope>NUCLEOTIDE SEQUENCE [LARGE SCALE GENOMIC DNA]</scope>
    <source>
        <strain evidence="6">51987-8</strain>
    </source>
</reference>
<evidence type="ECO:0000256" key="4">
    <source>
        <dbReference type="ARBA" id="ARBA00023136"/>
    </source>
</evidence>
<proteinExistence type="predicted"/>
<dbReference type="PANTHER" id="PTHR42723">
    <property type="entry name" value="CHLOROPHYLL SYNTHASE"/>
    <property type="match status" value="1"/>
</dbReference>
<dbReference type="InterPro" id="IPR000537">
    <property type="entry name" value="UbiA_prenyltransferase"/>
</dbReference>
<keyword evidence="2 5" id="KW-0812">Transmembrane</keyword>
<dbReference type="AlphaFoldDB" id="A0A369JIV9"/>
<evidence type="ECO:0000256" key="5">
    <source>
        <dbReference type="SAM" id="Phobius"/>
    </source>
</evidence>
<dbReference type="InParanoid" id="A0A369JIV9"/>
<keyword evidence="7" id="KW-1185">Reference proteome</keyword>
<comment type="subcellular location">
    <subcellularLocation>
        <location evidence="1">Membrane</location>
        <topology evidence="1">Multi-pass membrane protein</topology>
    </subcellularLocation>
</comment>
<dbReference type="Pfam" id="PF01040">
    <property type="entry name" value="UbiA"/>
    <property type="match status" value="1"/>
</dbReference>
<dbReference type="OrthoDB" id="434972at2759"/>
<name>A0A369JIV9_HYPMA</name>
<evidence type="ECO:0000256" key="2">
    <source>
        <dbReference type="ARBA" id="ARBA00022692"/>
    </source>
</evidence>
<dbReference type="Gene3D" id="1.10.357.140">
    <property type="entry name" value="UbiA prenyltransferase"/>
    <property type="match status" value="1"/>
</dbReference>
<dbReference type="EMBL" id="LUEZ02000069">
    <property type="protein sequence ID" value="RDB20345.1"/>
    <property type="molecule type" value="Genomic_DNA"/>
</dbReference>